<proteinExistence type="predicted"/>
<dbReference type="WBParaSite" id="OFLC_0001099301-mRNA-1">
    <property type="protein sequence ID" value="OFLC_0001099301-mRNA-1"/>
    <property type="gene ID" value="OFLC_0001099301"/>
</dbReference>
<evidence type="ECO:0000313" key="1">
    <source>
        <dbReference type="EMBL" id="VDO72942.1"/>
    </source>
</evidence>
<name>A0A183HU31_9BILA</name>
<evidence type="ECO:0000313" key="3">
    <source>
        <dbReference type="WBParaSite" id="OFLC_0001099301-mRNA-1"/>
    </source>
</evidence>
<sequence>MRWFPYYWPVIKFNPQLVVLEKLHYSDSV</sequence>
<protein>
    <submittedName>
        <fullName evidence="3">Transposase</fullName>
    </submittedName>
</protein>
<keyword evidence="2" id="KW-1185">Reference proteome</keyword>
<reference evidence="1 2" key="2">
    <citation type="submission" date="2018-11" db="EMBL/GenBank/DDBJ databases">
        <authorList>
            <consortium name="Pathogen Informatics"/>
        </authorList>
    </citation>
    <scope>NUCLEOTIDE SEQUENCE [LARGE SCALE GENOMIC DNA]</scope>
</reference>
<organism evidence="3">
    <name type="scientific">Onchocerca flexuosa</name>
    <dbReference type="NCBI Taxonomy" id="387005"/>
    <lineage>
        <taxon>Eukaryota</taxon>
        <taxon>Metazoa</taxon>
        <taxon>Ecdysozoa</taxon>
        <taxon>Nematoda</taxon>
        <taxon>Chromadorea</taxon>
        <taxon>Rhabditida</taxon>
        <taxon>Spirurina</taxon>
        <taxon>Spiruromorpha</taxon>
        <taxon>Filarioidea</taxon>
        <taxon>Onchocercidae</taxon>
        <taxon>Onchocerca</taxon>
    </lineage>
</organism>
<dbReference type="Proteomes" id="UP000267606">
    <property type="component" value="Unassembled WGS sequence"/>
</dbReference>
<dbReference type="AlphaFoldDB" id="A0A183HU31"/>
<accession>A0A183HU31</accession>
<gene>
    <name evidence="1" type="ORF">OFLC_LOCUS10991</name>
</gene>
<evidence type="ECO:0000313" key="2">
    <source>
        <dbReference type="Proteomes" id="UP000267606"/>
    </source>
</evidence>
<dbReference type="EMBL" id="UZAJ01015303">
    <property type="protein sequence ID" value="VDO72942.1"/>
    <property type="molecule type" value="Genomic_DNA"/>
</dbReference>
<reference evidence="3" key="1">
    <citation type="submission" date="2016-06" db="UniProtKB">
        <authorList>
            <consortium name="WormBaseParasite"/>
        </authorList>
    </citation>
    <scope>IDENTIFICATION</scope>
</reference>